<evidence type="ECO:0008006" key="11">
    <source>
        <dbReference type="Google" id="ProtNLM"/>
    </source>
</evidence>
<keyword evidence="3" id="KW-0479">Metal-binding</keyword>
<feature type="domain" description="2Fe-2S ferredoxin-type" evidence="7">
    <location>
        <begin position="724"/>
        <end position="812"/>
    </location>
</feature>
<comment type="caution">
    <text evidence="9">The sequence shown here is derived from an EMBL/GenBank/DDBJ whole genome shotgun (WGS) entry which is preliminary data.</text>
</comment>
<dbReference type="InterPro" id="IPR012675">
    <property type="entry name" value="Beta-grasp_dom_sf"/>
</dbReference>
<dbReference type="InterPro" id="IPR017972">
    <property type="entry name" value="Cyt_P450_CS"/>
</dbReference>
<comment type="similarity">
    <text evidence="1">Belongs to the cytochrome P450 family.</text>
</comment>
<dbReference type="EMBL" id="JAWCUI010000073">
    <property type="protein sequence ID" value="KAL1889496.1"/>
    <property type="molecule type" value="Genomic_DNA"/>
</dbReference>
<reference evidence="9 10" key="1">
    <citation type="journal article" date="2024" name="IMA Fungus">
        <title>IMA Genome - F19 : A genome assembly and annotation guide to empower mycologists, including annotated draft genome sequences of Ceratocystis pirilliformis, Diaporthe australafricana, Fusarium ophioides, Paecilomyces lecythidis, and Sporothrix stenoceras.</title>
        <authorList>
            <person name="Aylward J."/>
            <person name="Wilson A.M."/>
            <person name="Visagie C.M."/>
            <person name="Spraker J."/>
            <person name="Barnes I."/>
            <person name="Buitendag C."/>
            <person name="Ceriani C."/>
            <person name="Del Mar Angel L."/>
            <person name="du Plessis D."/>
            <person name="Fuchs T."/>
            <person name="Gasser K."/>
            <person name="Kramer D."/>
            <person name="Li W."/>
            <person name="Munsamy K."/>
            <person name="Piso A."/>
            <person name="Price J.L."/>
            <person name="Sonnekus B."/>
            <person name="Thomas C."/>
            <person name="van der Nest A."/>
            <person name="van Dijk A."/>
            <person name="van Heerden A."/>
            <person name="van Vuuren N."/>
            <person name="Yilmaz N."/>
            <person name="Duong T.A."/>
            <person name="van der Merwe N.A."/>
            <person name="Wingfield M.J."/>
            <person name="Wingfield B.D."/>
        </authorList>
    </citation>
    <scope>NUCLEOTIDE SEQUENCE [LARGE SCALE GENOMIC DNA]</scope>
    <source>
        <strain evidence="9 10">CMW 5346</strain>
    </source>
</reference>
<dbReference type="PANTHER" id="PTHR46696:SF6">
    <property type="entry name" value="P450, PUTATIVE (EUROFUNG)-RELATED"/>
    <property type="match status" value="1"/>
</dbReference>
<dbReference type="CDD" id="cd06185">
    <property type="entry name" value="PDR_like"/>
    <property type="match status" value="1"/>
</dbReference>
<evidence type="ECO:0000256" key="1">
    <source>
        <dbReference type="ARBA" id="ARBA00010617"/>
    </source>
</evidence>
<dbReference type="Gene3D" id="2.40.30.10">
    <property type="entry name" value="Translation factors"/>
    <property type="match status" value="1"/>
</dbReference>
<dbReference type="InterPro" id="IPR036010">
    <property type="entry name" value="2Fe-2S_ferredoxin-like_sf"/>
</dbReference>
<dbReference type="InterPro" id="IPR039261">
    <property type="entry name" value="FNR_nucleotide-bd"/>
</dbReference>
<dbReference type="PROSITE" id="PS00086">
    <property type="entry name" value="CYTOCHROME_P450"/>
    <property type="match status" value="1"/>
</dbReference>
<feature type="compositionally biased region" description="Low complexity" evidence="6">
    <location>
        <begin position="1"/>
        <end position="10"/>
    </location>
</feature>
<keyword evidence="10" id="KW-1185">Reference proteome</keyword>
<accession>A0ABR3YNS4</accession>
<dbReference type="PANTHER" id="PTHR46696">
    <property type="entry name" value="P450, PUTATIVE (EUROFUNG)-RELATED"/>
    <property type="match status" value="1"/>
</dbReference>
<dbReference type="Proteomes" id="UP001583186">
    <property type="component" value="Unassembled WGS sequence"/>
</dbReference>
<keyword evidence="5" id="KW-0411">Iron-sulfur</keyword>
<evidence type="ECO:0000256" key="2">
    <source>
        <dbReference type="ARBA" id="ARBA00022714"/>
    </source>
</evidence>
<evidence type="ECO:0000256" key="3">
    <source>
        <dbReference type="ARBA" id="ARBA00022723"/>
    </source>
</evidence>
<dbReference type="PROSITE" id="PS51384">
    <property type="entry name" value="FAD_FR"/>
    <property type="match status" value="1"/>
</dbReference>
<feature type="compositionally biased region" description="Pro residues" evidence="6">
    <location>
        <begin position="20"/>
        <end position="29"/>
    </location>
</feature>
<dbReference type="Pfam" id="PF00067">
    <property type="entry name" value="p450"/>
    <property type="match status" value="1"/>
</dbReference>
<keyword evidence="2" id="KW-0001">2Fe-2S</keyword>
<dbReference type="InterPro" id="IPR006058">
    <property type="entry name" value="2Fe2S_fd_BS"/>
</dbReference>
<dbReference type="InterPro" id="IPR001128">
    <property type="entry name" value="Cyt_P450"/>
</dbReference>
<evidence type="ECO:0000313" key="9">
    <source>
        <dbReference type="EMBL" id="KAL1889496.1"/>
    </source>
</evidence>
<dbReference type="Gene3D" id="3.10.20.30">
    <property type="match status" value="1"/>
</dbReference>
<keyword evidence="4" id="KW-0408">Iron</keyword>
<evidence type="ECO:0000259" key="8">
    <source>
        <dbReference type="PROSITE" id="PS51384"/>
    </source>
</evidence>
<organism evidence="9 10">
    <name type="scientific">Sporothrix stenoceras</name>
    <dbReference type="NCBI Taxonomy" id="5173"/>
    <lineage>
        <taxon>Eukaryota</taxon>
        <taxon>Fungi</taxon>
        <taxon>Dikarya</taxon>
        <taxon>Ascomycota</taxon>
        <taxon>Pezizomycotina</taxon>
        <taxon>Sordariomycetes</taxon>
        <taxon>Sordariomycetidae</taxon>
        <taxon>Ophiostomatales</taxon>
        <taxon>Ophiostomataceae</taxon>
        <taxon>Sporothrix</taxon>
    </lineage>
</organism>
<dbReference type="SUPFAM" id="SSF63380">
    <property type="entry name" value="Riboflavin synthase domain-like"/>
    <property type="match status" value="1"/>
</dbReference>
<dbReference type="PROSITE" id="PS00197">
    <property type="entry name" value="2FE2S_FER_1"/>
    <property type="match status" value="1"/>
</dbReference>
<evidence type="ECO:0000256" key="4">
    <source>
        <dbReference type="ARBA" id="ARBA00023004"/>
    </source>
</evidence>
<dbReference type="SUPFAM" id="SSF54292">
    <property type="entry name" value="2Fe-2S ferredoxin-like"/>
    <property type="match status" value="1"/>
</dbReference>
<dbReference type="InterPro" id="IPR001041">
    <property type="entry name" value="2Fe-2S_ferredoxin-type"/>
</dbReference>
<dbReference type="SUPFAM" id="SSF48264">
    <property type="entry name" value="Cytochrome P450"/>
    <property type="match status" value="1"/>
</dbReference>
<dbReference type="PRINTS" id="PR00359">
    <property type="entry name" value="BP450"/>
</dbReference>
<feature type="domain" description="FAD-binding FR-type" evidence="8">
    <location>
        <begin position="488"/>
        <end position="591"/>
    </location>
</feature>
<dbReference type="Gene3D" id="3.40.50.80">
    <property type="entry name" value="Nucleotide-binding domain of ferredoxin-NADP reductase (FNR) module"/>
    <property type="match status" value="1"/>
</dbReference>
<dbReference type="PROSITE" id="PS51085">
    <property type="entry name" value="2FE2S_FER_2"/>
    <property type="match status" value="1"/>
</dbReference>
<gene>
    <name evidence="9" type="ORF">Sste5346_008874</name>
</gene>
<dbReference type="Pfam" id="PF00175">
    <property type="entry name" value="NAD_binding_1"/>
    <property type="match status" value="1"/>
</dbReference>
<dbReference type="InterPro" id="IPR017927">
    <property type="entry name" value="FAD-bd_FR_type"/>
</dbReference>
<dbReference type="Gene3D" id="1.10.630.10">
    <property type="entry name" value="Cytochrome P450"/>
    <property type="match status" value="1"/>
</dbReference>
<feature type="region of interest" description="Disordered" evidence="6">
    <location>
        <begin position="1"/>
        <end position="32"/>
    </location>
</feature>
<evidence type="ECO:0000256" key="5">
    <source>
        <dbReference type="ARBA" id="ARBA00023014"/>
    </source>
</evidence>
<proteinExistence type="inferred from homology"/>
<evidence type="ECO:0000313" key="10">
    <source>
        <dbReference type="Proteomes" id="UP001583186"/>
    </source>
</evidence>
<dbReference type="InterPro" id="IPR036396">
    <property type="entry name" value="Cyt_P450_sf"/>
</dbReference>
<evidence type="ECO:0000256" key="6">
    <source>
        <dbReference type="SAM" id="MobiDB-lite"/>
    </source>
</evidence>
<protein>
    <recommendedName>
        <fullName evidence="11">Cytochrome P450</fullName>
    </recommendedName>
</protein>
<dbReference type="CDD" id="cd00207">
    <property type="entry name" value="fer2"/>
    <property type="match status" value="1"/>
</dbReference>
<dbReference type="PRINTS" id="PR00385">
    <property type="entry name" value="P450"/>
</dbReference>
<dbReference type="Pfam" id="PF00111">
    <property type="entry name" value="Fer2"/>
    <property type="match status" value="1"/>
</dbReference>
<dbReference type="SUPFAM" id="SSF52343">
    <property type="entry name" value="Ferredoxin reductase-like, C-terminal NADP-linked domain"/>
    <property type="match status" value="1"/>
</dbReference>
<dbReference type="InterPro" id="IPR001433">
    <property type="entry name" value="OxRdtase_FAD/NAD-bd"/>
</dbReference>
<dbReference type="InterPro" id="IPR017938">
    <property type="entry name" value="Riboflavin_synthase-like_b-brl"/>
</dbReference>
<sequence length="812" mass="88790">MAAAATAPATCPVPHMAGAVPPPSHPPVPASDSNLSDLFTQPGRLFDDLAAARDKTDGLLWSDRLGAYVVARYDDVVCVLDDADTFSSRPTVPDMPPPVVAAMAGRCPMRGTLLGLDNPDHDRLRKAVASFFVPRRLERFAGMMEARAHALLDKMVSRASRAADFGERGVNIREKFNHALPLQIITAVAGLDVDRWEWVGQALELTTVVAKRPEDDDEGDGKQKEPESDYVKLGRYIELHEYIADLIQQRKTDRRDDLISHIWGERDSGRVTMTDFEHLSLIPGLLLAGHETTTSVMTMGMAHLLHLNLWETATRDEPSRMATIEELVRYESAITGMKREVLKPVTIGGTDLKVGDIVFGAYQSASRDPTKFDKSDVLRIGVQSQLSLSTSGKGQQQHLGFGRGIHACLGAPLARLLLRIEMRVLPERLPSLKLVTKYEAREYTAVQEGRDLLKLMVSWDVEAAAAVAEKRAASTTSQSTAMPRNTAAVETSVVIQSINRLNETVVEIELAAPDGGPLPSWTAGAHIDIPVGGDLGFRQYSLCSNPSDSDVWKIAVLREPEGRGGSLHIHSKLHVGQQLNIQGPRNHFEWKGADSPKHTSLLIAGGIGITPLRAMISAAETAGTDYRLVYLGSSRDRMAYADEMAANPKSTVWAKDEMDSFDLQSLVVDHKAEIDSESLAVYCCGPQRLLRDVEDMFQPHLPARHIHVERFTPLEVDKSTNTAFDVMLARSGRRVHVPVDKSILEAVREAGATPAVLSTCTKGTCGTCEVKLVDGAAEHRDTVLTADEKAAQTSVMVCVSRCRGKELALDLW</sequence>
<dbReference type="InterPro" id="IPR002397">
    <property type="entry name" value="Cyt_P450_B"/>
</dbReference>
<name>A0ABR3YNS4_9PEZI</name>
<evidence type="ECO:0000259" key="7">
    <source>
        <dbReference type="PROSITE" id="PS51085"/>
    </source>
</evidence>